<evidence type="ECO:0000256" key="3">
    <source>
        <dbReference type="ARBA" id="ARBA00022679"/>
    </source>
</evidence>
<evidence type="ECO:0000256" key="1">
    <source>
        <dbReference type="ARBA" id="ARBA00005755"/>
    </source>
</evidence>
<dbReference type="PANTHER" id="PTHR33568:SF3">
    <property type="entry name" value="DNA-DIRECTED DNA POLYMERASE"/>
    <property type="match status" value="1"/>
</dbReference>
<dbReference type="SUPFAM" id="SSF53098">
    <property type="entry name" value="Ribonuclease H-like"/>
    <property type="match status" value="1"/>
</dbReference>
<evidence type="ECO:0000313" key="11">
    <source>
        <dbReference type="Proteomes" id="UP000827092"/>
    </source>
</evidence>
<sequence>MKGFDGQFVLKWMLEQGLQPKVIPNGSKLMSIEVKSLNIRIIDSFNFLPMSLAKLPATFGLRELKKGYFPYFFNTPENQYYVGPLPDPQFYNPDAMSTAERQKFYYWYEERKAEPFDFRKEMLEYCRSDVDILRRCCIDFREQFLNCAHIDPFQYVTIASVAMAIYRAHHIPPNSIAAIPPGGYITNSNFSLESIRWLDFVSQQENVAIAHAMNGHGEKKLMGASVDGFCEATQTAYQYHGCFFRGCPICYDATTFNPVLQKPMGALYERTQKRSADIRERFVLVEIWEHDFKQLQKDVSLKSFLTTHHIVDRLNPRDSFFGGRTNAITLFYEGKCVLPPRELYHPVLPYRCNDKLNFPLCRTCVETCQKERCRHSEEQRKMIGTWVTEEVKKAVEMGYKVVQIKDLFMASPEVACIQWCHKKKISRFDDGTNIFLASFTTCYARLKLYAELEKLGKDVLYFDTDSIIYKSRGGNDPPLGDYFGDFTSELEDDDFITTFVSGGSKNYAYETRKGKSVCKIRGFTLNYRNSLNLNFNTVRSLVRDLDMTSTIPIVNPNKIVRDKKKRKVTNNEETKLYKLVYDKRVICDDFTTIPYGY</sequence>
<comment type="catalytic activity">
    <reaction evidence="8">
        <text>DNA(n) + a 2'-deoxyribonucleoside 5'-triphosphate = DNA(n+1) + diphosphate</text>
        <dbReference type="Rhea" id="RHEA:22508"/>
        <dbReference type="Rhea" id="RHEA-COMP:17339"/>
        <dbReference type="Rhea" id="RHEA-COMP:17340"/>
        <dbReference type="ChEBI" id="CHEBI:33019"/>
        <dbReference type="ChEBI" id="CHEBI:61560"/>
        <dbReference type="ChEBI" id="CHEBI:173112"/>
        <dbReference type="EC" id="2.7.7.7"/>
    </reaction>
</comment>
<evidence type="ECO:0000256" key="7">
    <source>
        <dbReference type="ARBA" id="ARBA00023125"/>
    </source>
</evidence>
<dbReference type="InterPro" id="IPR023211">
    <property type="entry name" value="DNA_pol_palm_dom_sf"/>
</dbReference>
<dbReference type="EC" id="2.7.7.7" evidence="2"/>
<dbReference type="InterPro" id="IPR043502">
    <property type="entry name" value="DNA/RNA_pol_sf"/>
</dbReference>
<keyword evidence="11" id="KW-1185">Reference proteome</keyword>
<keyword evidence="5" id="KW-0235">DNA replication</keyword>
<dbReference type="GO" id="GO:0003677">
    <property type="term" value="F:DNA binding"/>
    <property type="evidence" value="ECO:0007669"/>
    <property type="project" value="UniProtKB-KW"/>
</dbReference>
<comment type="caution">
    <text evidence="10">The sequence shown here is derived from an EMBL/GenBank/DDBJ whole genome shotgun (WGS) entry which is preliminary data.</text>
</comment>
<dbReference type="GO" id="GO:0006260">
    <property type="term" value="P:DNA replication"/>
    <property type="evidence" value="ECO:0007669"/>
    <property type="project" value="UniProtKB-KW"/>
</dbReference>
<feature type="domain" description="DNA-directed DNA polymerase family B mitochondria/virus" evidence="9">
    <location>
        <begin position="2"/>
        <end position="170"/>
    </location>
</feature>
<keyword evidence="4" id="KW-0548">Nucleotidyltransferase</keyword>
<proteinExistence type="inferred from homology"/>
<dbReference type="InterPro" id="IPR004868">
    <property type="entry name" value="DNA-dir_DNA_pol_B_mt/vir"/>
</dbReference>
<evidence type="ECO:0000256" key="4">
    <source>
        <dbReference type="ARBA" id="ARBA00022695"/>
    </source>
</evidence>
<dbReference type="GO" id="GO:0042575">
    <property type="term" value="C:DNA polymerase complex"/>
    <property type="evidence" value="ECO:0007669"/>
    <property type="project" value="UniProtKB-ARBA"/>
</dbReference>
<evidence type="ECO:0000256" key="8">
    <source>
        <dbReference type="ARBA" id="ARBA00049244"/>
    </source>
</evidence>
<dbReference type="SUPFAM" id="SSF56672">
    <property type="entry name" value="DNA/RNA polymerases"/>
    <property type="match status" value="1"/>
</dbReference>
<protein>
    <recommendedName>
        <fullName evidence="2">DNA-directed DNA polymerase</fullName>
        <ecNumber evidence="2">2.7.7.7</ecNumber>
    </recommendedName>
</protein>
<accession>A0AAV6UJ99</accession>
<dbReference type="InterPro" id="IPR036397">
    <property type="entry name" value="RNaseH_sf"/>
</dbReference>
<organism evidence="10 11">
    <name type="scientific">Oedothorax gibbosus</name>
    <dbReference type="NCBI Taxonomy" id="931172"/>
    <lineage>
        <taxon>Eukaryota</taxon>
        <taxon>Metazoa</taxon>
        <taxon>Ecdysozoa</taxon>
        <taxon>Arthropoda</taxon>
        <taxon>Chelicerata</taxon>
        <taxon>Arachnida</taxon>
        <taxon>Araneae</taxon>
        <taxon>Araneomorphae</taxon>
        <taxon>Entelegynae</taxon>
        <taxon>Araneoidea</taxon>
        <taxon>Linyphiidae</taxon>
        <taxon>Erigoninae</taxon>
        <taxon>Oedothorax</taxon>
    </lineage>
</organism>
<evidence type="ECO:0000256" key="5">
    <source>
        <dbReference type="ARBA" id="ARBA00022705"/>
    </source>
</evidence>
<reference evidence="10 11" key="1">
    <citation type="journal article" date="2022" name="Nat. Ecol. Evol.">
        <title>A masculinizing supergene underlies an exaggerated male reproductive morph in a spider.</title>
        <authorList>
            <person name="Hendrickx F."/>
            <person name="De Corte Z."/>
            <person name="Sonet G."/>
            <person name="Van Belleghem S.M."/>
            <person name="Kostlbacher S."/>
            <person name="Vangestel C."/>
        </authorList>
    </citation>
    <scope>NUCLEOTIDE SEQUENCE [LARGE SCALE GENOMIC DNA]</scope>
    <source>
        <strain evidence="10">W744_W776</strain>
    </source>
</reference>
<gene>
    <name evidence="10" type="ORF">JTE90_005307</name>
</gene>
<comment type="similarity">
    <text evidence="1">Belongs to the DNA polymerase type-B family.</text>
</comment>
<dbReference type="Gene3D" id="3.90.1600.10">
    <property type="entry name" value="Palm domain of DNA polymerase"/>
    <property type="match status" value="1"/>
</dbReference>
<evidence type="ECO:0000256" key="6">
    <source>
        <dbReference type="ARBA" id="ARBA00022932"/>
    </source>
</evidence>
<dbReference type="AlphaFoldDB" id="A0AAV6UJ99"/>
<dbReference type="GO" id="GO:0003887">
    <property type="term" value="F:DNA-directed DNA polymerase activity"/>
    <property type="evidence" value="ECO:0007669"/>
    <property type="project" value="UniProtKB-KW"/>
</dbReference>
<dbReference type="Pfam" id="PF03175">
    <property type="entry name" value="DNA_pol_B_2"/>
    <property type="match status" value="1"/>
</dbReference>
<dbReference type="EMBL" id="JAFNEN010000401">
    <property type="protein sequence ID" value="KAG8183843.1"/>
    <property type="molecule type" value="Genomic_DNA"/>
</dbReference>
<dbReference type="InterPro" id="IPR012337">
    <property type="entry name" value="RNaseH-like_sf"/>
</dbReference>
<dbReference type="PANTHER" id="PTHR33568">
    <property type="entry name" value="DNA POLYMERASE"/>
    <property type="match status" value="1"/>
</dbReference>
<dbReference type="Gene3D" id="3.30.420.10">
    <property type="entry name" value="Ribonuclease H-like superfamily/Ribonuclease H"/>
    <property type="match status" value="1"/>
</dbReference>
<keyword evidence="3" id="KW-0808">Transferase</keyword>
<dbReference type="GO" id="GO:0000166">
    <property type="term" value="F:nucleotide binding"/>
    <property type="evidence" value="ECO:0007669"/>
    <property type="project" value="InterPro"/>
</dbReference>
<keyword evidence="6" id="KW-0239">DNA-directed DNA polymerase</keyword>
<evidence type="ECO:0000313" key="10">
    <source>
        <dbReference type="EMBL" id="KAG8183843.1"/>
    </source>
</evidence>
<name>A0AAV6UJ99_9ARAC</name>
<keyword evidence="7" id="KW-0238">DNA-binding</keyword>
<evidence type="ECO:0000256" key="2">
    <source>
        <dbReference type="ARBA" id="ARBA00012417"/>
    </source>
</evidence>
<dbReference type="Proteomes" id="UP000827092">
    <property type="component" value="Unassembled WGS sequence"/>
</dbReference>
<evidence type="ECO:0000259" key="9">
    <source>
        <dbReference type="Pfam" id="PF03175"/>
    </source>
</evidence>
<dbReference type="Gene3D" id="3.40.960.10">
    <property type="entry name" value="VSR Endonuclease"/>
    <property type="match status" value="1"/>
</dbReference>